<dbReference type="AlphaFoldDB" id="A0A9D4UCB6"/>
<dbReference type="EMBL" id="JABFUD020000020">
    <property type="protein sequence ID" value="KAI5064589.1"/>
    <property type="molecule type" value="Genomic_DNA"/>
</dbReference>
<comment type="caution">
    <text evidence="1">The sequence shown here is derived from an EMBL/GenBank/DDBJ whole genome shotgun (WGS) entry which is preliminary data.</text>
</comment>
<protein>
    <submittedName>
        <fullName evidence="1">Uncharacterized protein</fullName>
    </submittedName>
</protein>
<sequence>MFSLLTHLLNKGAPFFASFFSSYTRRVAPDCVSLSCRNNSPRMVSQPLFELTSMHFSLLFLAKGGSTKTFLSATVSSPAKEDTSQFCSSTFSTVAFCFCISLGSASTVHN</sequence>
<accession>A0A9D4UCB6</accession>
<evidence type="ECO:0000313" key="1">
    <source>
        <dbReference type="EMBL" id="KAI5064589.1"/>
    </source>
</evidence>
<organism evidence="1 2">
    <name type="scientific">Adiantum capillus-veneris</name>
    <name type="common">Maidenhair fern</name>
    <dbReference type="NCBI Taxonomy" id="13818"/>
    <lineage>
        <taxon>Eukaryota</taxon>
        <taxon>Viridiplantae</taxon>
        <taxon>Streptophyta</taxon>
        <taxon>Embryophyta</taxon>
        <taxon>Tracheophyta</taxon>
        <taxon>Polypodiopsida</taxon>
        <taxon>Polypodiidae</taxon>
        <taxon>Polypodiales</taxon>
        <taxon>Pteridineae</taxon>
        <taxon>Pteridaceae</taxon>
        <taxon>Vittarioideae</taxon>
        <taxon>Adiantum</taxon>
    </lineage>
</organism>
<reference evidence="1" key="1">
    <citation type="submission" date="2021-01" db="EMBL/GenBank/DDBJ databases">
        <title>Adiantum capillus-veneris genome.</title>
        <authorList>
            <person name="Fang Y."/>
            <person name="Liao Q."/>
        </authorList>
    </citation>
    <scope>NUCLEOTIDE SEQUENCE</scope>
    <source>
        <strain evidence="1">H3</strain>
        <tissue evidence="1">Leaf</tissue>
    </source>
</reference>
<evidence type="ECO:0000313" key="2">
    <source>
        <dbReference type="Proteomes" id="UP000886520"/>
    </source>
</evidence>
<dbReference type="Proteomes" id="UP000886520">
    <property type="component" value="Chromosome 20"/>
</dbReference>
<proteinExistence type="predicted"/>
<name>A0A9D4UCB6_ADICA</name>
<gene>
    <name evidence="1" type="ORF">GOP47_0021259</name>
</gene>
<keyword evidence="2" id="KW-1185">Reference proteome</keyword>